<dbReference type="Pfam" id="PF02885">
    <property type="entry name" value="Glycos_trans_3N"/>
    <property type="match status" value="1"/>
</dbReference>
<dbReference type="InterPro" id="IPR017459">
    <property type="entry name" value="Glycosyl_Trfase_fam3_N_dom"/>
</dbReference>
<feature type="binding site" evidence="5">
    <location>
        <position position="115"/>
    </location>
    <ligand>
        <name>anthranilate</name>
        <dbReference type="ChEBI" id="CHEBI:16567"/>
        <label>1</label>
    </ligand>
</feature>
<keyword evidence="9" id="KW-1185">Reference proteome</keyword>
<evidence type="ECO:0000256" key="3">
    <source>
        <dbReference type="ARBA" id="ARBA00022822"/>
    </source>
</evidence>
<name>A0ABT0TAW6_9CORY</name>
<keyword evidence="1 5" id="KW-0328">Glycosyltransferase</keyword>
<keyword evidence="3 5" id="KW-0822">Tryptophan biosynthesis</keyword>
<dbReference type="NCBIfam" id="TIGR01245">
    <property type="entry name" value="trpD"/>
    <property type="match status" value="1"/>
</dbReference>
<dbReference type="InterPro" id="IPR000312">
    <property type="entry name" value="Glycosyl_Trfase_fam3"/>
</dbReference>
<feature type="domain" description="Glycosyl transferase family 3" evidence="6">
    <location>
        <begin position="78"/>
        <end position="326"/>
    </location>
</feature>
<comment type="catalytic activity">
    <reaction evidence="5">
        <text>N-(5-phospho-beta-D-ribosyl)anthranilate + diphosphate = 5-phospho-alpha-D-ribose 1-diphosphate + anthranilate</text>
        <dbReference type="Rhea" id="RHEA:11768"/>
        <dbReference type="ChEBI" id="CHEBI:16567"/>
        <dbReference type="ChEBI" id="CHEBI:18277"/>
        <dbReference type="ChEBI" id="CHEBI:33019"/>
        <dbReference type="ChEBI" id="CHEBI:58017"/>
        <dbReference type="EC" id="2.4.2.18"/>
    </reaction>
</comment>
<evidence type="ECO:0000259" key="6">
    <source>
        <dbReference type="Pfam" id="PF00591"/>
    </source>
</evidence>
<feature type="binding site" evidence="5">
    <location>
        <position position="228"/>
    </location>
    <ligand>
        <name>Mg(2+)</name>
        <dbReference type="ChEBI" id="CHEBI:18420"/>
        <label>2</label>
    </ligand>
</feature>
<keyword evidence="5" id="KW-0028">Amino-acid biosynthesis</keyword>
<feature type="binding site" evidence="5">
    <location>
        <position position="229"/>
    </location>
    <ligand>
        <name>Mg(2+)</name>
        <dbReference type="ChEBI" id="CHEBI:18420"/>
        <label>1</label>
    </ligand>
</feature>
<dbReference type="InterPro" id="IPR036320">
    <property type="entry name" value="Glycosyl_Trfase_fam3_N_dom_sf"/>
</dbReference>
<comment type="function">
    <text evidence="5">Catalyzes the transfer of the phosphoribosyl group of 5-phosphorylribose-1-pyrophosphate (PRPP) to anthranilate to yield N-(5'-phosphoribosyl)-anthranilate (PRA).</text>
</comment>
<feature type="binding site" evidence="5">
    <location>
        <begin position="94"/>
        <end position="97"/>
    </location>
    <ligand>
        <name>5-phospho-alpha-D-ribose 1-diphosphate</name>
        <dbReference type="ChEBI" id="CHEBI:58017"/>
    </ligand>
</feature>
<accession>A0ABT0TAW6</accession>
<feature type="binding site" evidence="5">
    <location>
        <begin position="112"/>
        <end position="120"/>
    </location>
    <ligand>
        <name>5-phospho-alpha-D-ribose 1-diphosphate</name>
        <dbReference type="ChEBI" id="CHEBI:58017"/>
    </ligand>
</feature>
<reference evidence="8 9" key="1">
    <citation type="submission" date="2022-05" db="EMBL/GenBank/DDBJ databases">
        <title>Corynebacterium sp. B5-R-101 sp. nov., isolated from human feces.</title>
        <authorList>
            <person name="Shamsuzzaman M."/>
            <person name="Dahal R.H."/>
        </authorList>
    </citation>
    <scope>NUCLEOTIDE SEQUENCE [LARGE SCALE GENOMIC DNA]</scope>
    <source>
        <strain evidence="8 9">B5-R-101</strain>
    </source>
</reference>
<comment type="subunit">
    <text evidence="5">Homodimer.</text>
</comment>
<feature type="binding site" evidence="5">
    <location>
        <position position="84"/>
    </location>
    <ligand>
        <name>5-phospho-alpha-D-ribose 1-diphosphate</name>
        <dbReference type="ChEBI" id="CHEBI:58017"/>
    </ligand>
</feature>
<dbReference type="EMBL" id="JAMKFF010000007">
    <property type="protein sequence ID" value="MCL8494229.1"/>
    <property type="molecule type" value="Genomic_DNA"/>
</dbReference>
<dbReference type="Pfam" id="PF00591">
    <property type="entry name" value="Glycos_transf_3"/>
    <property type="match status" value="1"/>
</dbReference>
<feature type="binding site" evidence="5">
    <location>
        <position position="84"/>
    </location>
    <ligand>
        <name>anthranilate</name>
        <dbReference type="ChEBI" id="CHEBI:16567"/>
        <label>1</label>
    </ligand>
</feature>
<feature type="binding site" evidence="5">
    <location>
        <position position="96"/>
    </location>
    <ligand>
        <name>Mg(2+)</name>
        <dbReference type="ChEBI" id="CHEBI:18420"/>
        <label>1</label>
    </ligand>
</feature>
<evidence type="ECO:0000259" key="7">
    <source>
        <dbReference type="Pfam" id="PF02885"/>
    </source>
</evidence>
<dbReference type="PANTHER" id="PTHR43285">
    <property type="entry name" value="ANTHRANILATE PHOSPHORIBOSYLTRANSFERASE"/>
    <property type="match status" value="1"/>
</dbReference>
<feature type="domain" description="Glycosyl transferase family 3 N-terminal" evidence="7">
    <location>
        <begin position="10"/>
        <end position="69"/>
    </location>
</feature>
<dbReference type="InterPro" id="IPR005940">
    <property type="entry name" value="Anthranilate_Pribosyl_Tfrase"/>
</dbReference>
<feature type="binding site" evidence="5">
    <location>
        <position position="124"/>
    </location>
    <ligand>
        <name>5-phospho-alpha-D-ribose 1-diphosphate</name>
        <dbReference type="ChEBI" id="CHEBI:58017"/>
    </ligand>
</feature>
<feature type="binding site" evidence="5">
    <location>
        <position position="92"/>
    </location>
    <ligand>
        <name>5-phospho-alpha-D-ribose 1-diphosphate</name>
        <dbReference type="ChEBI" id="CHEBI:58017"/>
    </ligand>
</feature>
<sequence length="345" mass="36310">MTDNKALTTLQAFLDIQEPTLEQAIEVFTPLTVGEYDDIHIAALLTHIRTRGETFADVAGAARAFIKAGRPFPVTGKGLMDTAGTGGDGANTINVTTGASLVASAGGVKMVKHGNRSVSSKSGSADVLEALGIPLDLDPERAVRQLEASNFTFLFAPAYNPAVAHVQPVRKGLGVSTLFNTMGPLLSPGRPEFQIMGIANPEQGQLIAEVFKDLGRTRALVVHGAGTDEIAVHGTTQVWELRDGTISHYELTPEDLGISRHELTDLAGGNGEENAKALRAVFAGTGKPAHHDAIVATAGAMFYLNGTTDSIQEGVAHANQLIQDGTVAAWLKKHEEANYGSADRA</sequence>
<dbReference type="Proteomes" id="UP001203579">
    <property type="component" value="Unassembled WGS sequence"/>
</dbReference>
<keyword evidence="5" id="KW-0460">Magnesium</keyword>
<dbReference type="SUPFAM" id="SSF47648">
    <property type="entry name" value="Nucleoside phosphorylase/phosphoribosyltransferase N-terminal domain"/>
    <property type="match status" value="1"/>
</dbReference>
<feature type="binding site" evidence="5">
    <location>
        <position position="170"/>
    </location>
    <ligand>
        <name>anthranilate</name>
        <dbReference type="ChEBI" id="CHEBI:16567"/>
        <label>2</label>
    </ligand>
</feature>
<dbReference type="PANTHER" id="PTHR43285:SF2">
    <property type="entry name" value="ANTHRANILATE PHOSPHORIBOSYLTRANSFERASE"/>
    <property type="match status" value="1"/>
</dbReference>
<feature type="binding site" evidence="5">
    <location>
        <position position="229"/>
    </location>
    <ligand>
        <name>Mg(2+)</name>
        <dbReference type="ChEBI" id="CHEBI:18420"/>
        <label>2</label>
    </ligand>
</feature>
<proteinExistence type="inferred from homology"/>
<evidence type="ECO:0000256" key="4">
    <source>
        <dbReference type="ARBA" id="ARBA00023141"/>
    </source>
</evidence>
<keyword evidence="2 5" id="KW-0808">Transferase</keyword>
<keyword evidence="5" id="KW-0479">Metal-binding</keyword>
<evidence type="ECO:0000256" key="1">
    <source>
        <dbReference type="ARBA" id="ARBA00022676"/>
    </source>
</evidence>
<comment type="caution">
    <text evidence="8">The sequence shown here is derived from an EMBL/GenBank/DDBJ whole genome shotgun (WGS) entry which is preliminary data.</text>
</comment>
<comment type="caution">
    <text evidence="5">Lacks conserved residue(s) required for the propagation of feature annotation.</text>
</comment>
<dbReference type="Gene3D" id="1.20.970.10">
    <property type="entry name" value="Transferase, Pyrimidine Nucleoside Phosphorylase, Chain C"/>
    <property type="match status" value="1"/>
</dbReference>
<dbReference type="GO" id="GO:0004048">
    <property type="term" value="F:anthranilate phosphoribosyltransferase activity"/>
    <property type="evidence" value="ECO:0007669"/>
    <property type="project" value="UniProtKB-EC"/>
</dbReference>
<dbReference type="SUPFAM" id="SSF52418">
    <property type="entry name" value="Nucleoside phosphorylase/phosphoribosyltransferase catalytic domain"/>
    <property type="match status" value="1"/>
</dbReference>
<keyword evidence="4 5" id="KW-0057">Aromatic amino acid biosynthesis</keyword>
<protein>
    <recommendedName>
        <fullName evidence="5">Anthranilate phosphoribosyltransferase</fullName>
        <ecNumber evidence="5">2.4.2.18</ecNumber>
    </recommendedName>
</protein>
<dbReference type="RefSeq" id="WP_070596446.1">
    <property type="nucleotide sequence ID" value="NZ_JAMFTR010000007.1"/>
</dbReference>
<evidence type="ECO:0000256" key="5">
    <source>
        <dbReference type="HAMAP-Rule" id="MF_00211"/>
    </source>
</evidence>
<evidence type="ECO:0000313" key="9">
    <source>
        <dbReference type="Proteomes" id="UP001203579"/>
    </source>
</evidence>
<organism evidence="8 9">
    <name type="scientific">Corynebacterium intestinale</name>
    <dbReference type="NCBI Taxonomy" id="2943492"/>
    <lineage>
        <taxon>Bacteria</taxon>
        <taxon>Bacillati</taxon>
        <taxon>Actinomycetota</taxon>
        <taxon>Actinomycetes</taxon>
        <taxon>Mycobacteriales</taxon>
        <taxon>Corynebacteriaceae</taxon>
        <taxon>Corynebacterium</taxon>
    </lineage>
</organism>
<comment type="cofactor">
    <cofactor evidence="5">
        <name>Mg(2+)</name>
        <dbReference type="ChEBI" id="CHEBI:18420"/>
    </cofactor>
    <text evidence="5">Binds 2 magnesium ions per monomer.</text>
</comment>
<feature type="binding site" evidence="5">
    <location>
        <begin position="87"/>
        <end position="88"/>
    </location>
    <ligand>
        <name>5-phospho-alpha-D-ribose 1-diphosphate</name>
        <dbReference type="ChEBI" id="CHEBI:58017"/>
    </ligand>
</feature>
<dbReference type="InterPro" id="IPR035902">
    <property type="entry name" value="Nuc_phospho_transferase"/>
</dbReference>
<comment type="similarity">
    <text evidence="5">Belongs to the anthranilate phosphoribosyltransferase family.</text>
</comment>
<comment type="pathway">
    <text evidence="5">Amino-acid biosynthesis; L-tryptophan biosynthesis; L-tryptophan from chorismate: step 2/5.</text>
</comment>
<gene>
    <name evidence="5 8" type="primary">trpD</name>
    <name evidence="8" type="ORF">M5J06_08830</name>
</gene>
<evidence type="ECO:0000313" key="8">
    <source>
        <dbReference type="EMBL" id="MCL8494229.1"/>
    </source>
</evidence>
<dbReference type="HAMAP" id="MF_00211">
    <property type="entry name" value="TrpD"/>
    <property type="match status" value="1"/>
</dbReference>
<dbReference type="EC" id="2.4.2.18" evidence="5"/>
<evidence type="ECO:0000256" key="2">
    <source>
        <dbReference type="ARBA" id="ARBA00022679"/>
    </source>
</evidence>
<dbReference type="Gene3D" id="3.40.1030.10">
    <property type="entry name" value="Nucleoside phosphorylase/phosphoribosyltransferase catalytic domain"/>
    <property type="match status" value="1"/>
</dbReference>